<dbReference type="PROSITE" id="PS51203">
    <property type="entry name" value="CS"/>
    <property type="match status" value="1"/>
</dbReference>
<evidence type="ECO:0000313" key="8">
    <source>
        <dbReference type="Proteomes" id="UP000078561"/>
    </source>
</evidence>
<dbReference type="OrthoDB" id="428655at2759"/>
<dbReference type="AlphaFoldDB" id="A0A163KD45"/>
<keyword evidence="8" id="KW-1185">Reference proteome</keyword>
<dbReference type="Pfam" id="PF04969">
    <property type="entry name" value="CS"/>
    <property type="match status" value="1"/>
</dbReference>
<evidence type="ECO:0000256" key="1">
    <source>
        <dbReference type="ARBA" id="ARBA00004123"/>
    </source>
</evidence>
<reference evidence="7" key="1">
    <citation type="submission" date="2016-04" db="EMBL/GenBank/DDBJ databases">
        <authorList>
            <person name="Evans L.H."/>
            <person name="Alamgir A."/>
            <person name="Owens N."/>
            <person name="Weber N.D."/>
            <person name="Virtaneva K."/>
            <person name="Barbian K."/>
            <person name="Babar A."/>
            <person name="Rosenke K."/>
        </authorList>
    </citation>
    <scope>NUCLEOTIDE SEQUENCE [LARGE SCALE GENOMIC DNA]</scope>
    <source>
        <strain evidence="7">CBS 101.48</strain>
    </source>
</reference>
<dbReference type="Proteomes" id="UP000078561">
    <property type="component" value="Unassembled WGS sequence"/>
</dbReference>
<dbReference type="InterPro" id="IPR037895">
    <property type="entry name" value="NUDCD1"/>
</dbReference>
<feature type="domain" description="CS" evidence="6">
    <location>
        <begin position="302"/>
        <end position="394"/>
    </location>
</feature>
<dbReference type="GO" id="GO:0005634">
    <property type="term" value="C:nucleus"/>
    <property type="evidence" value="ECO:0007669"/>
    <property type="project" value="UniProtKB-SubCell"/>
</dbReference>
<dbReference type="GO" id="GO:0005737">
    <property type="term" value="C:cytoplasm"/>
    <property type="evidence" value="ECO:0007669"/>
    <property type="project" value="UniProtKB-SubCell"/>
</dbReference>
<dbReference type="SUPFAM" id="SSF49764">
    <property type="entry name" value="HSP20-like chaperones"/>
    <property type="match status" value="1"/>
</dbReference>
<evidence type="ECO:0000256" key="5">
    <source>
        <dbReference type="ARBA" id="ARBA00023242"/>
    </source>
</evidence>
<dbReference type="STRING" id="4829.A0A163KD45"/>
<evidence type="ECO:0000256" key="4">
    <source>
        <dbReference type="ARBA" id="ARBA00022490"/>
    </source>
</evidence>
<dbReference type="OMA" id="DTRFVHH"/>
<dbReference type="EMBL" id="LT554554">
    <property type="protein sequence ID" value="SAM06243.1"/>
    <property type="molecule type" value="Genomic_DNA"/>
</dbReference>
<comment type="subcellular location">
    <subcellularLocation>
        <location evidence="2">Cytoplasm</location>
    </subcellularLocation>
    <subcellularLocation>
        <location evidence="1">Nucleus</location>
    </subcellularLocation>
</comment>
<gene>
    <name evidence="7" type="primary">ABSGL_12129.1 scaffold 12663</name>
</gene>
<evidence type="ECO:0000313" key="7">
    <source>
        <dbReference type="EMBL" id="SAM06243.1"/>
    </source>
</evidence>
<organism evidence="7">
    <name type="scientific">Absidia glauca</name>
    <name type="common">Pin mould</name>
    <dbReference type="NCBI Taxonomy" id="4829"/>
    <lineage>
        <taxon>Eukaryota</taxon>
        <taxon>Fungi</taxon>
        <taxon>Fungi incertae sedis</taxon>
        <taxon>Mucoromycota</taxon>
        <taxon>Mucoromycotina</taxon>
        <taxon>Mucoromycetes</taxon>
        <taxon>Mucorales</taxon>
        <taxon>Cunninghamellaceae</taxon>
        <taxon>Absidia</taxon>
    </lineage>
</organism>
<sequence>MSKQKIQDRLTVNSTHINANFESYKLQPFPESESVIRQALPSGHLDVAREGQQHNNRLGFRELQARVRFNHLTFGCPLDNDIGLAYFVDEDYTVHAVTFDKVDRSTRFSPVSSLTQPIGGGIPNYTQPDQTVPLCPEYPSLITLGPELVLAANGVGDIELLGVEQIDRGRMAGTVLAHVQFEGEGKEGICPVPCVLLAARRINTKIVMVVSSRAASKKTVFNITAMEMDVPTSTTAATNPSSLLTIRHIQQGPEVPVYCAITADGDQCIYGSESRYTTIYPCLEKDGDDDLMEAAPTAPAPAPATQYQWTQDGSDITIQFELPAGTPSSAISCQFTRDHLMLIVRAQEAEFSFPYRKWWTTINVDESTWTIEPSGLLSLFLVKHDERSRWPHIFEQDDGVLETVDKAKLQEIATQLERFTSDPATDTGPLMATHPAATDMDEDVDERGHPLILEIFDANGNCTQEITSGGQEWLSNSFQSPSTHHQHHFQGTLPPSIVCKSDVDGLLYSWSTTGNNNQQQSLALNHTATFDAFAFVQASKRDSRFVRHDPHLNFITIIESSRNCYIYYRHGDKRLVEKQTLIDLTQGHDVDILGVQLVLDGVLMVLTETEIITILEPLVTLKDPLKVPTGPLAEANRMLGHRKRTFGGIMQHTRSPLLRSYQYCRTVV</sequence>
<dbReference type="CDD" id="cd06467">
    <property type="entry name" value="p23_NUDC_like"/>
    <property type="match status" value="1"/>
</dbReference>
<accession>A0A163KD45</accession>
<dbReference type="PANTHER" id="PTHR21664">
    <property type="entry name" value="CHRONIC MYELOGENOUS LEUKEMIA TUMOR ANTIGEN 66"/>
    <property type="match status" value="1"/>
</dbReference>
<keyword evidence="4" id="KW-0963">Cytoplasm</keyword>
<evidence type="ECO:0000256" key="2">
    <source>
        <dbReference type="ARBA" id="ARBA00004496"/>
    </source>
</evidence>
<dbReference type="InterPro" id="IPR008978">
    <property type="entry name" value="HSP20-like_chaperone"/>
</dbReference>
<evidence type="ECO:0000259" key="6">
    <source>
        <dbReference type="PROSITE" id="PS51203"/>
    </source>
</evidence>
<protein>
    <recommendedName>
        <fullName evidence="3">NudC domain-containing protein 1</fullName>
    </recommendedName>
</protein>
<dbReference type="PANTHER" id="PTHR21664:SF1">
    <property type="entry name" value="NUDC DOMAIN-CONTAINING PROTEIN 1"/>
    <property type="match status" value="1"/>
</dbReference>
<dbReference type="InterPro" id="IPR007052">
    <property type="entry name" value="CS_dom"/>
</dbReference>
<evidence type="ECO:0000256" key="3">
    <source>
        <dbReference type="ARBA" id="ARBA00018915"/>
    </source>
</evidence>
<dbReference type="Gene3D" id="2.60.40.790">
    <property type="match status" value="1"/>
</dbReference>
<name>A0A163KD45_ABSGL</name>
<keyword evidence="5" id="KW-0539">Nucleus</keyword>
<dbReference type="InParanoid" id="A0A163KD45"/>
<proteinExistence type="predicted"/>